<dbReference type="AlphaFoldDB" id="A0A480A457"/>
<organism evidence="1 2">
    <name type="scientific">Sphaerospermopsis reniformis</name>
    <dbReference type="NCBI Taxonomy" id="531300"/>
    <lineage>
        <taxon>Bacteria</taxon>
        <taxon>Bacillati</taxon>
        <taxon>Cyanobacteriota</taxon>
        <taxon>Cyanophyceae</taxon>
        <taxon>Nostocales</taxon>
        <taxon>Aphanizomenonaceae</taxon>
        <taxon>Sphaerospermopsis</taxon>
    </lineage>
</organism>
<reference evidence="2" key="1">
    <citation type="submission" date="2019-02" db="EMBL/GenBank/DDBJ databases">
        <title>Draft genome sequence of Sphaerospermopsis reniformis NIES-1949.</title>
        <authorList>
            <person name="Yamaguchi H."/>
            <person name="Suzuki S."/>
            <person name="Kawachi M."/>
        </authorList>
    </citation>
    <scope>NUCLEOTIDE SEQUENCE [LARGE SCALE GENOMIC DNA]</scope>
    <source>
        <strain evidence="2">NIES-1949</strain>
    </source>
</reference>
<dbReference type="Proteomes" id="UP000300142">
    <property type="component" value="Unassembled WGS sequence"/>
</dbReference>
<proteinExistence type="predicted"/>
<name>A0A480A457_9CYAN</name>
<keyword evidence="2" id="KW-1185">Reference proteome</keyword>
<sequence length="45" mass="5157">MGGIFLSESGYPGFKDVQDGNFKEFQEGRNYYIFYVLVTAKVNVK</sequence>
<gene>
    <name evidence="1" type="ORF">SR1949_35480</name>
</gene>
<evidence type="ECO:0000313" key="2">
    <source>
        <dbReference type="Proteomes" id="UP000300142"/>
    </source>
</evidence>
<dbReference type="EMBL" id="BJCE01000142">
    <property type="protein sequence ID" value="GCL38433.1"/>
    <property type="molecule type" value="Genomic_DNA"/>
</dbReference>
<protein>
    <submittedName>
        <fullName evidence="1">Uncharacterized protein</fullName>
    </submittedName>
</protein>
<evidence type="ECO:0000313" key="1">
    <source>
        <dbReference type="EMBL" id="GCL38433.1"/>
    </source>
</evidence>
<comment type="caution">
    <text evidence="1">The sequence shown here is derived from an EMBL/GenBank/DDBJ whole genome shotgun (WGS) entry which is preliminary data.</text>
</comment>
<accession>A0A480A457</accession>